<evidence type="ECO:0000313" key="3">
    <source>
        <dbReference type="Proteomes" id="UP000007484"/>
    </source>
</evidence>
<dbReference type="KEGG" id="mss:MSU_0329"/>
<gene>
    <name evidence="2" type="ordered locus">MSU_0329</name>
</gene>
<sequence>MLVKSLIALIASAGVAVPVSSAIKDSFHSKSHSVLKNSESIVTLEWTSGGLQEEVGQLINGIGKVIRGGNVNQSMGEIIGLELQTSGAFNKEICKDLGFTKENEESSSLGCEQIKKD</sequence>
<feature type="chain" id="PRO_5003258724" evidence="1">
    <location>
        <begin position="22"/>
        <end position="117"/>
    </location>
</feature>
<name>F0QQV1_MYCSL</name>
<dbReference type="AlphaFoldDB" id="F0QQV1"/>
<reference evidence="2 3" key="1">
    <citation type="journal article" date="2011" name="J. Bacteriol.">
        <title>Complete genome sequences of two hemotropic Mycoplasmas, Mycoplasma haemofelis strain Ohio2 and Mycoplasma suis strain Illinois.</title>
        <authorList>
            <person name="Messick J.B."/>
            <person name="Santos A.P."/>
            <person name="Guimaraes A.M."/>
        </authorList>
    </citation>
    <scope>NUCLEOTIDE SEQUENCE [LARGE SCALE GENOMIC DNA]</scope>
    <source>
        <strain evidence="2 3">Illinois</strain>
    </source>
</reference>
<dbReference type="STRING" id="768700.MSU_0329"/>
<evidence type="ECO:0000313" key="2">
    <source>
        <dbReference type="EMBL" id="ADX97871.1"/>
    </source>
</evidence>
<dbReference type="RefSeq" id="WP_013608978.1">
    <property type="nucleotide sequence ID" value="NC_015155.1"/>
</dbReference>
<keyword evidence="1" id="KW-0732">Signal</keyword>
<feature type="signal peptide" evidence="1">
    <location>
        <begin position="1"/>
        <end position="21"/>
    </location>
</feature>
<dbReference type="Proteomes" id="UP000007484">
    <property type="component" value="Chromosome"/>
</dbReference>
<organism evidence="2 3">
    <name type="scientific">Mycoplasma suis (strain Illinois)</name>
    <dbReference type="NCBI Taxonomy" id="768700"/>
    <lineage>
        <taxon>Bacteria</taxon>
        <taxon>Bacillati</taxon>
        <taxon>Mycoplasmatota</taxon>
        <taxon>Mollicutes</taxon>
        <taxon>Mycoplasmataceae</taxon>
        <taxon>Mycoplasma</taxon>
    </lineage>
</organism>
<proteinExistence type="predicted"/>
<dbReference type="HOGENOM" id="CLU_151902_0_0_14"/>
<evidence type="ECO:0000256" key="1">
    <source>
        <dbReference type="SAM" id="SignalP"/>
    </source>
</evidence>
<protein>
    <submittedName>
        <fullName evidence="2">Uncharacterized protein</fullName>
    </submittedName>
</protein>
<accession>F0QQV1</accession>
<keyword evidence="3" id="KW-1185">Reference proteome</keyword>
<dbReference type="EMBL" id="CP002525">
    <property type="protein sequence ID" value="ADX97871.1"/>
    <property type="molecule type" value="Genomic_DNA"/>
</dbReference>